<feature type="repeat" description="RCC1" evidence="3">
    <location>
        <begin position="202"/>
        <end position="253"/>
    </location>
</feature>
<feature type="repeat" description="RCC1" evidence="3">
    <location>
        <begin position="378"/>
        <end position="430"/>
    </location>
</feature>
<dbReference type="PROSITE" id="PS00625">
    <property type="entry name" value="RCC1_1"/>
    <property type="match status" value="1"/>
</dbReference>
<name>A0A5N4A643_PHOPY</name>
<dbReference type="InterPro" id="IPR000408">
    <property type="entry name" value="Reg_chr_condens"/>
</dbReference>
<evidence type="ECO:0000256" key="3">
    <source>
        <dbReference type="PROSITE-ProRule" id="PRU00235"/>
    </source>
</evidence>
<feature type="repeat" description="RCC1" evidence="3">
    <location>
        <begin position="325"/>
        <end position="377"/>
    </location>
</feature>
<dbReference type="AlphaFoldDB" id="A0A5N4A643"/>
<feature type="repeat" description="RCC1" evidence="3">
    <location>
        <begin position="98"/>
        <end position="148"/>
    </location>
</feature>
<gene>
    <name evidence="5" type="ORF">PPYR_14744</name>
</gene>
<keyword evidence="2" id="KW-0677">Repeat</keyword>
<keyword evidence="1" id="KW-0344">Guanine-nucleotide releasing factor</keyword>
<feature type="domain" description="RCC1-like" evidence="4">
    <location>
        <begin position="100"/>
        <end position="480"/>
    </location>
</feature>
<accession>A0A5N4A643</accession>
<organism evidence="5 6">
    <name type="scientific">Photinus pyralis</name>
    <name type="common">Common eastern firefly</name>
    <name type="synonym">Lampyris pyralis</name>
    <dbReference type="NCBI Taxonomy" id="7054"/>
    <lineage>
        <taxon>Eukaryota</taxon>
        <taxon>Metazoa</taxon>
        <taxon>Ecdysozoa</taxon>
        <taxon>Arthropoda</taxon>
        <taxon>Hexapoda</taxon>
        <taxon>Insecta</taxon>
        <taxon>Pterygota</taxon>
        <taxon>Neoptera</taxon>
        <taxon>Endopterygota</taxon>
        <taxon>Coleoptera</taxon>
        <taxon>Polyphaga</taxon>
        <taxon>Elateriformia</taxon>
        <taxon>Elateroidea</taxon>
        <taxon>Lampyridae</taxon>
        <taxon>Lampyrinae</taxon>
        <taxon>Photinus</taxon>
    </lineage>
</organism>
<dbReference type="InterPro" id="IPR051553">
    <property type="entry name" value="Ran_GTPase-activating"/>
</dbReference>
<sequence length="496" mass="53655">MKSNLKNPNRPLVSCGGDYSRRSFSPFSQPLKANFPEFVYHKKVHNLANSVFIYVEAMPPKRRRSNSVRESDTGAVKLPKKLKVVIEHDVPVGLQRSGVVLVTGAGDVGQLGMGSDILEKSRFSLVNMEHEIVDVCAGGMHTVCLTKTGKVLTFGCNDEGALGRITADKEDSEFTADEVELPDKVVQVSAGDSHSAALLCDGRVFIWGTFRDSHGNMGLTPNGNENRPYQILENRVIVKIASGADHFVCLTAQGDIYTCGCGEQGQLGRTSERSSGRTARSGAGVDQLGKLLHPALISLKPSLKLHFEDVWTGTYATFAKVANSDDIYVFGLNNYNQIGLSQTAKPQFSVKLSKDFSSRKWKLICGGQHHTVALDEDGVTYAIGRKEYGRLGLGNECNDAEELTAIPALQNKKIIDIGCGSATSFAVTEEGDLYGWGMGTVGQLGTGEDEDCFAPTLIKTKQLIDRQVFKVSSGGQHTVILATVTNNNKTENNVSS</sequence>
<dbReference type="GO" id="GO:0005737">
    <property type="term" value="C:cytoplasm"/>
    <property type="evidence" value="ECO:0007669"/>
    <property type="project" value="TreeGrafter"/>
</dbReference>
<dbReference type="InterPro" id="IPR058923">
    <property type="entry name" value="RCC1-like_dom"/>
</dbReference>
<dbReference type="GO" id="GO:0005085">
    <property type="term" value="F:guanyl-nucleotide exchange factor activity"/>
    <property type="evidence" value="ECO:0007669"/>
    <property type="project" value="TreeGrafter"/>
</dbReference>
<proteinExistence type="predicted"/>
<evidence type="ECO:0000313" key="5">
    <source>
        <dbReference type="EMBL" id="KAB0792785.1"/>
    </source>
</evidence>
<evidence type="ECO:0000256" key="1">
    <source>
        <dbReference type="ARBA" id="ARBA00022658"/>
    </source>
</evidence>
<dbReference type="PANTHER" id="PTHR45982:SF1">
    <property type="entry name" value="REGULATOR OF CHROMOSOME CONDENSATION"/>
    <property type="match status" value="1"/>
</dbReference>
<protein>
    <recommendedName>
        <fullName evidence="4">RCC1-like domain-containing protein</fullName>
    </recommendedName>
</protein>
<comment type="caution">
    <text evidence="5">The sequence shown here is derived from an EMBL/GenBank/DDBJ whole genome shotgun (WGS) entry which is preliminary data.</text>
</comment>
<dbReference type="Pfam" id="PF25390">
    <property type="entry name" value="WD40_RLD"/>
    <property type="match status" value="1"/>
</dbReference>
<reference evidence="5 6" key="1">
    <citation type="journal article" date="2018" name="Elife">
        <title>Firefly genomes illuminate parallel origins of bioluminescence in beetles.</title>
        <authorList>
            <person name="Fallon T.R."/>
            <person name="Lower S.E."/>
            <person name="Chang C.H."/>
            <person name="Bessho-Uehara M."/>
            <person name="Martin G.J."/>
            <person name="Bewick A.J."/>
            <person name="Behringer M."/>
            <person name="Debat H.J."/>
            <person name="Wong I."/>
            <person name="Day J.C."/>
            <person name="Suvorov A."/>
            <person name="Silva C.J."/>
            <person name="Stanger-Hall K.F."/>
            <person name="Hall D.W."/>
            <person name="Schmitz R.J."/>
            <person name="Nelson D.R."/>
            <person name="Lewis S.M."/>
            <person name="Shigenobu S."/>
            <person name="Bybee S.M."/>
            <person name="Larracuente A.M."/>
            <person name="Oba Y."/>
            <person name="Weng J.K."/>
        </authorList>
    </citation>
    <scope>NUCLEOTIDE SEQUENCE [LARGE SCALE GENOMIC DNA]</scope>
    <source>
        <strain evidence="5">1611_PpyrPB1</strain>
        <tissue evidence="5">Whole body</tissue>
    </source>
</reference>
<evidence type="ECO:0000313" key="6">
    <source>
        <dbReference type="Proteomes" id="UP000327044"/>
    </source>
</evidence>
<feature type="repeat" description="RCC1" evidence="3">
    <location>
        <begin position="149"/>
        <end position="201"/>
    </location>
</feature>
<keyword evidence="6" id="KW-1185">Reference proteome</keyword>
<feature type="repeat" description="RCC1" evidence="3">
    <location>
        <begin position="431"/>
        <end position="484"/>
    </location>
</feature>
<dbReference type="SUPFAM" id="SSF50985">
    <property type="entry name" value="RCC1/BLIP-II"/>
    <property type="match status" value="1"/>
</dbReference>
<dbReference type="PROSITE" id="PS00626">
    <property type="entry name" value="RCC1_2"/>
    <property type="match status" value="3"/>
</dbReference>
<dbReference type="InParanoid" id="A0A5N4A643"/>
<dbReference type="EMBL" id="VVIM01000010">
    <property type="protein sequence ID" value="KAB0792785.1"/>
    <property type="molecule type" value="Genomic_DNA"/>
</dbReference>
<feature type="repeat" description="RCC1" evidence="3">
    <location>
        <begin position="254"/>
        <end position="323"/>
    </location>
</feature>
<evidence type="ECO:0000259" key="4">
    <source>
        <dbReference type="Pfam" id="PF25390"/>
    </source>
</evidence>
<dbReference type="Gene3D" id="2.130.10.30">
    <property type="entry name" value="Regulator of chromosome condensation 1/beta-lactamase-inhibitor protein II"/>
    <property type="match status" value="1"/>
</dbReference>
<dbReference type="PROSITE" id="PS50012">
    <property type="entry name" value="RCC1_3"/>
    <property type="match status" value="7"/>
</dbReference>
<dbReference type="FunCoup" id="A0A5N4A643">
    <property type="interactions" value="2183"/>
</dbReference>
<dbReference type="Proteomes" id="UP000327044">
    <property type="component" value="Unassembled WGS sequence"/>
</dbReference>
<dbReference type="InterPro" id="IPR009091">
    <property type="entry name" value="RCC1/BLIP-II"/>
</dbReference>
<dbReference type="PANTHER" id="PTHR45982">
    <property type="entry name" value="REGULATOR OF CHROMOSOME CONDENSATION"/>
    <property type="match status" value="1"/>
</dbReference>
<evidence type="ECO:0000256" key="2">
    <source>
        <dbReference type="ARBA" id="ARBA00022737"/>
    </source>
</evidence>
<dbReference type="PRINTS" id="PR00633">
    <property type="entry name" value="RCCNDNSATION"/>
</dbReference>